<feature type="binding site" evidence="11">
    <location>
        <position position="318"/>
    </location>
    <ligand>
        <name>ATP</name>
        <dbReference type="ChEBI" id="CHEBI:30616"/>
    </ligand>
</feature>
<reference evidence="13" key="2">
    <citation type="submission" date="2020-02" db="EMBL/GenBank/DDBJ databases">
        <title>Esox lucius (northern pike) genome, fEsoLuc1, primary haplotype.</title>
        <authorList>
            <person name="Myers G."/>
            <person name="Karagic N."/>
            <person name="Meyer A."/>
            <person name="Pippel M."/>
            <person name="Reichard M."/>
            <person name="Winkler S."/>
            <person name="Tracey A."/>
            <person name="Sims Y."/>
            <person name="Howe K."/>
            <person name="Rhie A."/>
            <person name="Formenti G."/>
            <person name="Durbin R."/>
            <person name="Fedrigo O."/>
            <person name="Jarvis E.D."/>
        </authorList>
    </citation>
    <scope>NUCLEOTIDE SEQUENCE [LARGE SCALE GENOMIC DNA]</scope>
</reference>
<name>A0A3P8Z655_ESOLU</name>
<sequence>MIKITDFYMLCKWKKPAKSAVYQILVLPTVRLCVSKLCYTLYVSVCQSCVLCTVRLCVSKLCVIHCTSLCVKAVCYTLYVPVCQSCVLHTVRPCVSKLCVIHCTSLCVKAVCYTLYVSVCQSCVLYTVRLCVSKLCVIHCTSLCVKAVCYTPYVSVCQSCVLYTVCLCVSKLCVIHCTSLCVKAVCYTLYVSVSKLCVIHCTSLCVKAVCYTLYVPVCQSCVLYTVRLCVSKLCVIHRTSLCVKAVCYTLYVSVCQSCVLHIVRLCVSKLCVIHCTSLCVTVGWLLDMSKLTLGESIGEGEFGAVYAGDYMGQKVAVKSIKCDVTAQAFLEETSVMTKLQHKNLVRLLGVILHDGLHIVTELMAKGNLVNFLRTRGRFVITTDQLLHFALDVCEGMEYLESKRLVHRDLAARNILVSNEGVAKISDFGLTKVDRKASDNAKLPVKWTAPEALKKEKFSTRSDIWSYGVLLWETFSYGRQPYPKMSLKEVKEQVEQGYRMEAPDGCPPSVYALMRCCWEAEPKKRPSFHKLQEKLAAELAKHSPDPGC</sequence>
<dbReference type="PROSITE" id="PS00107">
    <property type="entry name" value="PROTEIN_KINASE_ATP"/>
    <property type="match status" value="1"/>
</dbReference>
<dbReference type="InterPro" id="IPR050198">
    <property type="entry name" value="Non-receptor_tyrosine_kinases"/>
</dbReference>
<keyword evidence="9" id="KW-0829">Tyrosine-protein kinase</keyword>
<dbReference type="Gene3D" id="3.30.200.20">
    <property type="entry name" value="Phosphorylase Kinase, domain 1"/>
    <property type="match status" value="1"/>
</dbReference>
<evidence type="ECO:0000256" key="11">
    <source>
        <dbReference type="PROSITE-ProRule" id="PRU10141"/>
    </source>
</evidence>
<accession>A0A3P8Z655</accession>
<evidence type="ECO:0000256" key="3">
    <source>
        <dbReference type="ARBA" id="ARBA00022679"/>
    </source>
</evidence>
<evidence type="ECO:0000256" key="4">
    <source>
        <dbReference type="ARBA" id="ARBA00022707"/>
    </source>
</evidence>
<dbReference type="InterPro" id="IPR008266">
    <property type="entry name" value="Tyr_kinase_AS"/>
</dbReference>
<dbReference type="InterPro" id="IPR001245">
    <property type="entry name" value="Ser-Thr/Tyr_kinase_cat_dom"/>
</dbReference>
<evidence type="ECO:0000259" key="12">
    <source>
        <dbReference type="PROSITE" id="PS50011"/>
    </source>
</evidence>
<keyword evidence="4" id="KW-0449">Lipoprotein</keyword>
<proteinExistence type="predicted"/>
<gene>
    <name evidence="13" type="primary">WNT11</name>
</gene>
<reference evidence="13" key="3">
    <citation type="submission" date="2025-08" db="UniProtKB">
        <authorList>
            <consortium name="Ensembl"/>
        </authorList>
    </citation>
    <scope>IDENTIFICATION</scope>
</reference>
<keyword evidence="8" id="KW-0727">SH2 domain</keyword>
<evidence type="ECO:0000256" key="2">
    <source>
        <dbReference type="ARBA" id="ARBA00022443"/>
    </source>
</evidence>
<keyword evidence="5 11" id="KW-0547">Nucleotide-binding</keyword>
<evidence type="ECO:0000256" key="9">
    <source>
        <dbReference type="ARBA" id="ARBA00023137"/>
    </source>
</evidence>
<dbReference type="Pfam" id="PF07714">
    <property type="entry name" value="PK_Tyr_Ser-Thr"/>
    <property type="match status" value="1"/>
</dbReference>
<dbReference type="Proteomes" id="UP000265140">
    <property type="component" value="Chromosome 8"/>
</dbReference>
<dbReference type="EC" id="2.7.10.2" evidence="1"/>
<keyword evidence="14" id="KW-1185">Reference proteome</keyword>
<dbReference type="PROSITE" id="PS00109">
    <property type="entry name" value="PROTEIN_KINASE_TYR"/>
    <property type="match status" value="1"/>
</dbReference>
<evidence type="ECO:0000313" key="14">
    <source>
        <dbReference type="Proteomes" id="UP000265140"/>
    </source>
</evidence>
<evidence type="ECO:0000256" key="8">
    <source>
        <dbReference type="ARBA" id="ARBA00022999"/>
    </source>
</evidence>
<comment type="catalytic activity">
    <reaction evidence="10">
        <text>L-tyrosyl-[protein] + ATP = O-phospho-L-tyrosyl-[protein] + ADP + H(+)</text>
        <dbReference type="Rhea" id="RHEA:10596"/>
        <dbReference type="Rhea" id="RHEA-COMP:10136"/>
        <dbReference type="Rhea" id="RHEA-COMP:20101"/>
        <dbReference type="ChEBI" id="CHEBI:15378"/>
        <dbReference type="ChEBI" id="CHEBI:30616"/>
        <dbReference type="ChEBI" id="CHEBI:46858"/>
        <dbReference type="ChEBI" id="CHEBI:61978"/>
        <dbReference type="ChEBI" id="CHEBI:456216"/>
        <dbReference type="EC" id="2.7.10.2"/>
    </reaction>
</comment>
<reference evidence="13" key="4">
    <citation type="submission" date="2025-09" db="UniProtKB">
        <authorList>
            <consortium name="Ensembl"/>
        </authorList>
    </citation>
    <scope>IDENTIFICATION</scope>
</reference>
<dbReference type="FunFam" id="1.10.510.10:FF:000376">
    <property type="entry name" value="Tyrosine-protein kinase"/>
    <property type="match status" value="1"/>
</dbReference>
<dbReference type="GO" id="GO:0004715">
    <property type="term" value="F:non-membrane spanning protein tyrosine kinase activity"/>
    <property type="evidence" value="ECO:0007669"/>
    <property type="project" value="UniProtKB-EC"/>
</dbReference>
<dbReference type="InterPro" id="IPR017441">
    <property type="entry name" value="Protein_kinase_ATP_BS"/>
</dbReference>
<keyword evidence="6" id="KW-0418">Kinase</keyword>
<dbReference type="FunFam" id="3.30.200.20:FF:000053">
    <property type="entry name" value="Tyrosine-protein kinase"/>
    <property type="match status" value="1"/>
</dbReference>
<keyword evidence="2" id="KW-0728">SH3 domain</keyword>
<dbReference type="PRINTS" id="PR00109">
    <property type="entry name" value="TYRKINASE"/>
</dbReference>
<dbReference type="Bgee" id="ENSELUG00000023140">
    <property type="expression patterns" value="Expressed in head kidney and 11 other cell types or tissues"/>
</dbReference>
<evidence type="ECO:0000256" key="6">
    <source>
        <dbReference type="ARBA" id="ARBA00022777"/>
    </source>
</evidence>
<evidence type="ECO:0000256" key="5">
    <source>
        <dbReference type="ARBA" id="ARBA00022741"/>
    </source>
</evidence>
<dbReference type="OMA" id="HDSGQEG"/>
<keyword evidence="7 11" id="KW-0067">ATP-binding</keyword>
<dbReference type="InterPro" id="IPR020635">
    <property type="entry name" value="Tyr_kinase_cat_dom"/>
</dbReference>
<reference evidence="14" key="1">
    <citation type="journal article" date="2014" name="PLoS ONE">
        <title>The genome and linkage map of the northern pike (Esox lucius): conserved synteny revealed between the salmonid sister group and the Neoteleostei.</title>
        <authorList>
            <person name="Rondeau E.B."/>
            <person name="Minkley D.R."/>
            <person name="Leong J.S."/>
            <person name="Messmer A.M."/>
            <person name="Jantzen J.R."/>
            <person name="von Schalburg K.R."/>
            <person name="Lemon C."/>
            <person name="Bird N.H."/>
            <person name="Koop B.F."/>
        </authorList>
    </citation>
    <scope>NUCLEOTIDE SEQUENCE</scope>
</reference>
<dbReference type="Gene3D" id="1.10.510.10">
    <property type="entry name" value="Transferase(Phosphotransferase) domain 1"/>
    <property type="match status" value="1"/>
</dbReference>
<organism evidence="13 14">
    <name type="scientific">Esox lucius</name>
    <name type="common">Northern pike</name>
    <dbReference type="NCBI Taxonomy" id="8010"/>
    <lineage>
        <taxon>Eukaryota</taxon>
        <taxon>Metazoa</taxon>
        <taxon>Chordata</taxon>
        <taxon>Craniata</taxon>
        <taxon>Vertebrata</taxon>
        <taxon>Euteleostomi</taxon>
        <taxon>Actinopterygii</taxon>
        <taxon>Neopterygii</taxon>
        <taxon>Teleostei</taxon>
        <taxon>Protacanthopterygii</taxon>
        <taxon>Esociformes</taxon>
        <taxon>Esocidae</taxon>
        <taxon>Esox</taxon>
    </lineage>
</organism>
<dbReference type="SMART" id="SM00219">
    <property type="entry name" value="TyrKc"/>
    <property type="match status" value="1"/>
</dbReference>
<feature type="domain" description="Protein kinase" evidence="12">
    <location>
        <begin position="291"/>
        <end position="538"/>
    </location>
</feature>
<keyword evidence="3" id="KW-0808">Transferase</keyword>
<dbReference type="InterPro" id="IPR000719">
    <property type="entry name" value="Prot_kinase_dom"/>
</dbReference>
<dbReference type="InterPro" id="IPR011009">
    <property type="entry name" value="Kinase-like_dom_sf"/>
</dbReference>
<evidence type="ECO:0000313" key="13">
    <source>
        <dbReference type="Ensembl" id="ENSELUP00000024284.3"/>
    </source>
</evidence>
<dbReference type="GeneTree" id="ENSGT00940000160775"/>
<dbReference type="SUPFAM" id="SSF56112">
    <property type="entry name" value="Protein kinase-like (PK-like)"/>
    <property type="match status" value="1"/>
</dbReference>
<dbReference type="GO" id="GO:0005524">
    <property type="term" value="F:ATP binding"/>
    <property type="evidence" value="ECO:0007669"/>
    <property type="project" value="UniProtKB-UniRule"/>
</dbReference>
<evidence type="ECO:0000256" key="10">
    <source>
        <dbReference type="ARBA" id="ARBA00051245"/>
    </source>
</evidence>
<protein>
    <recommendedName>
        <fullName evidence="1">non-specific protein-tyrosine kinase</fullName>
        <ecNumber evidence="1">2.7.10.2</ecNumber>
    </recommendedName>
</protein>
<evidence type="ECO:0000256" key="1">
    <source>
        <dbReference type="ARBA" id="ARBA00011903"/>
    </source>
</evidence>
<keyword evidence="4" id="KW-0519">Myristate</keyword>
<dbReference type="PROSITE" id="PS50011">
    <property type="entry name" value="PROTEIN_KINASE_DOM"/>
    <property type="match status" value="1"/>
</dbReference>
<dbReference type="OrthoDB" id="346907at2759"/>
<dbReference type="Ensembl" id="ENSELUT00000043060.3">
    <property type="protein sequence ID" value="ENSELUP00000024284.3"/>
    <property type="gene ID" value="ENSELUG00000023140.3"/>
</dbReference>
<dbReference type="PANTHER" id="PTHR24418">
    <property type="entry name" value="TYROSINE-PROTEIN KINASE"/>
    <property type="match status" value="1"/>
</dbReference>
<evidence type="ECO:0000256" key="7">
    <source>
        <dbReference type="ARBA" id="ARBA00022840"/>
    </source>
</evidence>
<dbReference type="AlphaFoldDB" id="A0A3P8Z655"/>